<dbReference type="Proteomes" id="UP000530928">
    <property type="component" value="Unassembled WGS sequence"/>
</dbReference>
<dbReference type="InterPro" id="IPR050177">
    <property type="entry name" value="Lipid_A_modif_metabolic_enz"/>
</dbReference>
<feature type="domain" description="NAD-dependent epimerase/dehydratase" evidence="1">
    <location>
        <begin position="82"/>
        <end position="196"/>
    </location>
</feature>
<dbReference type="PANTHER" id="PTHR43245">
    <property type="entry name" value="BIFUNCTIONAL POLYMYXIN RESISTANCE PROTEIN ARNA"/>
    <property type="match status" value="1"/>
</dbReference>
<dbReference type="Gene3D" id="3.40.50.720">
    <property type="entry name" value="NAD(P)-binding Rossmann-like Domain"/>
    <property type="match status" value="1"/>
</dbReference>
<reference evidence="2 3" key="1">
    <citation type="submission" date="2020-07" db="EMBL/GenBank/DDBJ databases">
        <title>Genomic Encyclopedia of Type Strains, Phase IV (KMG-IV): sequencing the most valuable type-strain genomes for metagenomic binning, comparative biology and taxonomic classification.</title>
        <authorList>
            <person name="Goeker M."/>
        </authorList>
    </citation>
    <scope>NUCLEOTIDE SEQUENCE [LARGE SCALE GENOMIC DNA]</scope>
    <source>
        <strain evidence="2 3">DSM 45533</strain>
    </source>
</reference>
<proteinExistence type="predicted"/>
<evidence type="ECO:0000313" key="2">
    <source>
        <dbReference type="EMBL" id="MBA2897509.1"/>
    </source>
</evidence>
<protein>
    <submittedName>
        <fullName evidence="2">Nucleoside-diphosphate-sugar epimerase</fullName>
    </submittedName>
</protein>
<accession>A0A7W0CUR0</accession>
<sequence length="322" mass="34424">MRLLVLGGTEFAGRALVETALRRGDDVTVFNRGTHQPPPGVTALRGDRLTDLTALRTGTWDVVADTWSWAPSAVRDSAELLKDRAGRYVYISSSSVYTYPSAPGSTEDAPVIDGDPAGGDADYAPMKRGAELAVVRAFGDRAVLARAGLIIGPYENIGRLPYWLTRIARGGHVLAPGPASLGLQYIDVRDLAEWCLDTTAGGAYSVIGPPGFATMGELLETCVSVTGSAAVLRWVPAEPLLAAGVQPWLDLPIWAPPGELYDSVYGFDTRKAAVRCRPLAETVGDTWTWLQELGGVAPQRADRPRVGLDAEVEARLLEELAV</sequence>
<evidence type="ECO:0000313" key="3">
    <source>
        <dbReference type="Proteomes" id="UP000530928"/>
    </source>
</evidence>
<dbReference type="InterPro" id="IPR036291">
    <property type="entry name" value="NAD(P)-bd_dom_sf"/>
</dbReference>
<dbReference type="InterPro" id="IPR001509">
    <property type="entry name" value="Epimerase_deHydtase"/>
</dbReference>
<dbReference type="Pfam" id="PF01370">
    <property type="entry name" value="Epimerase"/>
    <property type="match status" value="1"/>
</dbReference>
<dbReference type="RefSeq" id="WP_181616204.1">
    <property type="nucleotide sequence ID" value="NZ_BAABAM010000013.1"/>
</dbReference>
<gene>
    <name evidence="2" type="ORF">HNR30_008907</name>
</gene>
<name>A0A7W0CUR0_9ACTN</name>
<comment type="caution">
    <text evidence="2">The sequence shown here is derived from an EMBL/GenBank/DDBJ whole genome shotgun (WGS) entry which is preliminary data.</text>
</comment>
<dbReference type="EMBL" id="JACDUR010000011">
    <property type="protein sequence ID" value="MBA2897509.1"/>
    <property type="molecule type" value="Genomic_DNA"/>
</dbReference>
<organism evidence="2 3">
    <name type="scientific">Nonomuraea soli</name>
    <dbReference type="NCBI Taxonomy" id="1032476"/>
    <lineage>
        <taxon>Bacteria</taxon>
        <taxon>Bacillati</taxon>
        <taxon>Actinomycetota</taxon>
        <taxon>Actinomycetes</taxon>
        <taxon>Streptosporangiales</taxon>
        <taxon>Streptosporangiaceae</taxon>
        <taxon>Nonomuraea</taxon>
    </lineage>
</organism>
<dbReference type="PANTHER" id="PTHR43245:SF13">
    <property type="entry name" value="UDP-D-APIOSE_UDP-D-XYLOSE SYNTHASE 2"/>
    <property type="match status" value="1"/>
</dbReference>
<keyword evidence="3" id="KW-1185">Reference proteome</keyword>
<dbReference type="AlphaFoldDB" id="A0A7W0CUR0"/>
<dbReference type="SUPFAM" id="SSF51735">
    <property type="entry name" value="NAD(P)-binding Rossmann-fold domains"/>
    <property type="match status" value="1"/>
</dbReference>
<evidence type="ECO:0000259" key="1">
    <source>
        <dbReference type="Pfam" id="PF01370"/>
    </source>
</evidence>